<dbReference type="PROSITE" id="PS51146">
    <property type="entry name" value="KAIC"/>
    <property type="match status" value="2"/>
</dbReference>
<evidence type="ECO:0000256" key="7">
    <source>
        <dbReference type="ARBA" id="ARBA00022801"/>
    </source>
</evidence>
<evidence type="ECO:0000256" key="8">
    <source>
        <dbReference type="ARBA" id="ARBA00022840"/>
    </source>
</evidence>
<dbReference type="EC" id="2.7.11.1" evidence="1"/>
<reference evidence="10" key="1">
    <citation type="submission" date="2021-03" db="EMBL/GenBank/DDBJ databases">
        <title>Whole genome shotgun sequence of Actinoplanes auranticolor NBRC 12245.</title>
        <authorList>
            <person name="Komaki H."/>
            <person name="Tamura T."/>
        </authorList>
    </citation>
    <scope>NUCLEOTIDE SEQUENCE</scope>
    <source>
        <strain evidence="10">NBRC 12245</strain>
    </source>
</reference>
<evidence type="ECO:0000256" key="6">
    <source>
        <dbReference type="ARBA" id="ARBA00022777"/>
    </source>
</evidence>
<keyword evidence="2" id="KW-0597">Phosphoprotein</keyword>
<evidence type="ECO:0000313" key="11">
    <source>
        <dbReference type="Proteomes" id="UP000681340"/>
    </source>
</evidence>
<dbReference type="AlphaFoldDB" id="A0A919SW63"/>
<comment type="caution">
    <text evidence="10">The sequence shown here is derived from an EMBL/GenBank/DDBJ whole genome shotgun (WGS) entry which is preliminary data.</text>
</comment>
<sequence>MKRLSTGLADLDLILGGGLEPGSVVVLAGPPGAGKTILAQQICFANATAEHKAIYYTTLSEPHSKLVEHLRGFEFFDPESLGPKVEYVHLGDMLRGAATKDLEPLIDEVVRKALDDKPVLVVIDSTKMLQDFVSDHALRMALYDLTSRVAHSGAVLLLLGEYTPKEMRSGVEFSLADGIIELTHKRREPIDRRGLRVMKMRAATHLGSTHTVHITADGFQVYPSIESFLPEEVPPKSGRISSGIPGLDALMGSGIPESDATLVLGPSGAGKTIGCLGFVAEGLAQDERCLYITFQDTADQLVGMAGKFGWDFAAARADGRLVISHVPMGNLDLDVLASVIRHGLADGTTSRIVIDSLAEMAHAAREAERFPAYLRSLVGIVRAAGASLWVTSETRTFGPLDDPLAGLMFLFHNVIQIRYIEHRSEIGRVLNILKMRNSRHDHAMYACHITDDGVTVGDRLENLTGMLGWSVLRDGPITPAHDETSAPGPWRHGQR</sequence>
<evidence type="ECO:0000256" key="4">
    <source>
        <dbReference type="ARBA" id="ARBA00022737"/>
    </source>
</evidence>
<dbReference type="GO" id="GO:0004674">
    <property type="term" value="F:protein serine/threonine kinase activity"/>
    <property type="evidence" value="ECO:0007669"/>
    <property type="project" value="UniProtKB-KW"/>
</dbReference>
<dbReference type="SMART" id="SM00382">
    <property type="entry name" value="AAA"/>
    <property type="match status" value="1"/>
</dbReference>
<dbReference type="Gene3D" id="3.40.50.300">
    <property type="entry name" value="P-loop containing nucleotide triphosphate hydrolases"/>
    <property type="match status" value="2"/>
</dbReference>
<dbReference type="PIRSF" id="PIRSF039117">
    <property type="entry name" value="KaiC"/>
    <property type="match status" value="1"/>
</dbReference>
<feature type="domain" description="KaiC" evidence="9">
    <location>
        <begin position="238"/>
        <end position="470"/>
    </location>
</feature>
<evidence type="ECO:0000313" key="10">
    <source>
        <dbReference type="EMBL" id="GIM79597.1"/>
    </source>
</evidence>
<dbReference type="InterPro" id="IPR027417">
    <property type="entry name" value="P-loop_NTPase"/>
</dbReference>
<keyword evidence="11" id="KW-1185">Reference proteome</keyword>
<dbReference type="PANTHER" id="PTHR43637">
    <property type="entry name" value="UPF0273 PROTEIN TM_0370"/>
    <property type="match status" value="1"/>
</dbReference>
<dbReference type="InterPro" id="IPR030665">
    <property type="entry name" value="KaiC"/>
</dbReference>
<keyword evidence="8" id="KW-0067">ATP-binding</keyword>
<name>A0A919SW63_9ACTN</name>
<keyword evidence="4" id="KW-0677">Repeat</keyword>
<feature type="domain" description="KaiC" evidence="9">
    <location>
        <begin position="2"/>
        <end position="235"/>
    </location>
</feature>
<dbReference type="InterPro" id="IPR003593">
    <property type="entry name" value="AAA+_ATPase"/>
</dbReference>
<keyword evidence="6 10" id="KW-0418">Kinase</keyword>
<evidence type="ECO:0000256" key="2">
    <source>
        <dbReference type="ARBA" id="ARBA00022553"/>
    </source>
</evidence>
<keyword evidence="3" id="KW-0808">Transferase</keyword>
<dbReference type="SUPFAM" id="SSF52540">
    <property type="entry name" value="P-loop containing nucleoside triphosphate hydrolases"/>
    <property type="match status" value="2"/>
</dbReference>
<keyword evidence="10" id="KW-0723">Serine/threonine-protein kinase</keyword>
<dbReference type="EMBL" id="BOQL01000083">
    <property type="protein sequence ID" value="GIM79597.1"/>
    <property type="molecule type" value="Genomic_DNA"/>
</dbReference>
<dbReference type="InterPro" id="IPR010624">
    <property type="entry name" value="KaiC_dom"/>
</dbReference>
<keyword evidence="5" id="KW-0547">Nucleotide-binding</keyword>
<evidence type="ECO:0000256" key="3">
    <source>
        <dbReference type="ARBA" id="ARBA00022679"/>
    </source>
</evidence>
<keyword evidence="7" id="KW-0378">Hydrolase</keyword>
<evidence type="ECO:0000256" key="1">
    <source>
        <dbReference type="ARBA" id="ARBA00012513"/>
    </source>
</evidence>
<organism evidence="10 11">
    <name type="scientific">Actinoplanes auranticolor</name>
    <dbReference type="NCBI Taxonomy" id="47988"/>
    <lineage>
        <taxon>Bacteria</taxon>
        <taxon>Bacillati</taxon>
        <taxon>Actinomycetota</taxon>
        <taxon>Actinomycetes</taxon>
        <taxon>Micromonosporales</taxon>
        <taxon>Micromonosporaceae</taxon>
        <taxon>Actinoplanes</taxon>
    </lineage>
</organism>
<dbReference type="RefSeq" id="WP_212994441.1">
    <property type="nucleotide sequence ID" value="NZ_BAABEA010000043.1"/>
</dbReference>
<proteinExistence type="predicted"/>
<dbReference type="GO" id="GO:0005524">
    <property type="term" value="F:ATP binding"/>
    <property type="evidence" value="ECO:0007669"/>
    <property type="project" value="UniProtKB-KW"/>
</dbReference>
<dbReference type="Pfam" id="PF06745">
    <property type="entry name" value="ATPase"/>
    <property type="match status" value="2"/>
</dbReference>
<evidence type="ECO:0000256" key="5">
    <source>
        <dbReference type="ARBA" id="ARBA00022741"/>
    </source>
</evidence>
<dbReference type="InterPro" id="IPR014774">
    <property type="entry name" value="KaiC-like_dom"/>
</dbReference>
<dbReference type="Proteomes" id="UP000681340">
    <property type="component" value="Unassembled WGS sequence"/>
</dbReference>
<protein>
    <recommendedName>
        <fullName evidence="1">non-specific serine/threonine protein kinase</fullName>
        <ecNumber evidence="1">2.7.11.1</ecNumber>
    </recommendedName>
</protein>
<dbReference type="PANTHER" id="PTHR43637:SF1">
    <property type="entry name" value="UPF0273 PROTEIN TM_0370"/>
    <property type="match status" value="1"/>
</dbReference>
<gene>
    <name evidence="10" type="ORF">Aau02nite_86530</name>
</gene>
<accession>A0A919SW63</accession>
<evidence type="ECO:0000259" key="9">
    <source>
        <dbReference type="PROSITE" id="PS51146"/>
    </source>
</evidence>
<dbReference type="GO" id="GO:0016787">
    <property type="term" value="F:hydrolase activity"/>
    <property type="evidence" value="ECO:0007669"/>
    <property type="project" value="UniProtKB-KW"/>
</dbReference>